<feature type="transmembrane region" description="Helical" evidence="7">
    <location>
        <begin position="358"/>
        <end position="381"/>
    </location>
</feature>
<organism evidence="9 10">
    <name type="scientific">[Torrubiella] hemipterigena</name>
    <dbReference type="NCBI Taxonomy" id="1531966"/>
    <lineage>
        <taxon>Eukaryota</taxon>
        <taxon>Fungi</taxon>
        <taxon>Dikarya</taxon>
        <taxon>Ascomycota</taxon>
        <taxon>Pezizomycotina</taxon>
        <taxon>Sordariomycetes</taxon>
        <taxon>Hypocreomycetidae</taxon>
        <taxon>Hypocreales</taxon>
        <taxon>Clavicipitaceae</taxon>
        <taxon>Clavicipitaceae incertae sedis</taxon>
        <taxon>'Torrubiella' clade</taxon>
    </lineage>
</organism>
<feature type="transmembrane region" description="Helical" evidence="7">
    <location>
        <begin position="113"/>
        <end position="131"/>
    </location>
</feature>
<comment type="similarity">
    <text evidence="6">Belongs to the major facilitator superfamily. Allantoate permease family.</text>
</comment>
<dbReference type="InterPro" id="IPR011701">
    <property type="entry name" value="MFS"/>
</dbReference>
<dbReference type="Proteomes" id="UP000039046">
    <property type="component" value="Unassembled WGS sequence"/>
</dbReference>
<keyword evidence="4 7" id="KW-1133">Transmembrane helix</keyword>
<evidence type="ECO:0000313" key="9">
    <source>
        <dbReference type="EMBL" id="CEJ94276.1"/>
    </source>
</evidence>
<dbReference type="HOGENOM" id="CLU_001265_0_5_1"/>
<proteinExistence type="inferred from homology"/>
<dbReference type="PROSITE" id="PS50850">
    <property type="entry name" value="MFS"/>
    <property type="match status" value="1"/>
</dbReference>
<evidence type="ECO:0000256" key="3">
    <source>
        <dbReference type="ARBA" id="ARBA00022692"/>
    </source>
</evidence>
<feature type="transmembrane region" description="Helical" evidence="7">
    <location>
        <begin position="425"/>
        <end position="448"/>
    </location>
</feature>
<name>A0A0A1TB67_9HYPO</name>
<keyword evidence="2" id="KW-0813">Transport</keyword>
<keyword evidence="3 7" id="KW-0812">Transmembrane</keyword>
<evidence type="ECO:0000256" key="5">
    <source>
        <dbReference type="ARBA" id="ARBA00023136"/>
    </source>
</evidence>
<feature type="transmembrane region" description="Helical" evidence="7">
    <location>
        <begin position="334"/>
        <end position="352"/>
    </location>
</feature>
<dbReference type="PANTHER" id="PTHR43791:SF103">
    <property type="entry name" value="MAJOR FACILITATOR SUPERFAMILY (MFS) PROFILE DOMAIN-CONTAINING PROTEIN-RELATED"/>
    <property type="match status" value="1"/>
</dbReference>
<accession>A0A0A1TB67</accession>
<feature type="transmembrane region" description="Helical" evidence="7">
    <location>
        <begin position="200"/>
        <end position="219"/>
    </location>
</feature>
<dbReference type="AlphaFoldDB" id="A0A0A1TB67"/>
<feature type="transmembrane region" description="Helical" evidence="7">
    <location>
        <begin position="137"/>
        <end position="158"/>
    </location>
</feature>
<feature type="transmembrane region" description="Helical" evidence="7">
    <location>
        <begin position="84"/>
        <end position="101"/>
    </location>
</feature>
<dbReference type="InterPro" id="IPR036259">
    <property type="entry name" value="MFS_trans_sf"/>
</dbReference>
<dbReference type="Gene3D" id="1.20.1250.20">
    <property type="entry name" value="MFS general substrate transporter like domains"/>
    <property type="match status" value="1"/>
</dbReference>
<keyword evidence="5 7" id="KW-0472">Membrane</keyword>
<feature type="transmembrane region" description="Helical" evidence="7">
    <location>
        <begin position="310"/>
        <end position="327"/>
    </location>
</feature>
<dbReference type="GO" id="GO:0016020">
    <property type="term" value="C:membrane"/>
    <property type="evidence" value="ECO:0007669"/>
    <property type="project" value="UniProtKB-SubCell"/>
</dbReference>
<dbReference type="PANTHER" id="PTHR43791">
    <property type="entry name" value="PERMEASE-RELATED"/>
    <property type="match status" value="1"/>
</dbReference>
<dbReference type="FunFam" id="1.20.1250.20:FF:000064">
    <property type="entry name" value="MFS allantoate transporter"/>
    <property type="match status" value="1"/>
</dbReference>
<dbReference type="Pfam" id="PF07690">
    <property type="entry name" value="MFS_1"/>
    <property type="match status" value="1"/>
</dbReference>
<evidence type="ECO:0000256" key="2">
    <source>
        <dbReference type="ARBA" id="ARBA00022448"/>
    </source>
</evidence>
<evidence type="ECO:0000256" key="7">
    <source>
        <dbReference type="SAM" id="Phobius"/>
    </source>
</evidence>
<dbReference type="GO" id="GO:0022857">
    <property type="term" value="F:transmembrane transporter activity"/>
    <property type="evidence" value="ECO:0007669"/>
    <property type="project" value="InterPro"/>
</dbReference>
<dbReference type="SUPFAM" id="SSF103473">
    <property type="entry name" value="MFS general substrate transporter"/>
    <property type="match status" value="1"/>
</dbReference>
<comment type="subcellular location">
    <subcellularLocation>
        <location evidence="1">Membrane</location>
        <topology evidence="1">Multi-pass membrane protein</topology>
    </subcellularLocation>
</comment>
<reference evidence="9 10" key="1">
    <citation type="journal article" date="2015" name="Genome Announc.">
        <title>Draft Genome Sequence and Gene Annotation of the Entomopathogenic Fungus Verticillium hemipterigenum.</title>
        <authorList>
            <person name="Horn F."/>
            <person name="Habel A."/>
            <person name="Scharf D.H."/>
            <person name="Dworschak J."/>
            <person name="Brakhage A.A."/>
            <person name="Guthke R."/>
            <person name="Hertweck C."/>
            <person name="Linde J."/>
        </authorList>
    </citation>
    <scope>NUCLEOTIDE SEQUENCE [LARGE SCALE GENOMIC DNA]</scope>
</reference>
<protein>
    <recommendedName>
        <fullName evidence="8">Major facilitator superfamily (MFS) profile domain-containing protein</fullName>
    </recommendedName>
</protein>
<evidence type="ECO:0000256" key="6">
    <source>
        <dbReference type="ARBA" id="ARBA00037968"/>
    </source>
</evidence>
<dbReference type="InterPro" id="IPR020846">
    <property type="entry name" value="MFS_dom"/>
</dbReference>
<keyword evidence="10" id="KW-1185">Reference proteome</keyword>
<evidence type="ECO:0000256" key="4">
    <source>
        <dbReference type="ARBA" id="ARBA00022989"/>
    </source>
</evidence>
<dbReference type="OrthoDB" id="6730379at2759"/>
<feature type="transmembrane region" description="Helical" evidence="7">
    <location>
        <begin position="170"/>
        <end position="188"/>
    </location>
</feature>
<evidence type="ECO:0000256" key="1">
    <source>
        <dbReference type="ARBA" id="ARBA00004141"/>
    </source>
</evidence>
<feature type="transmembrane region" description="Helical" evidence="7">
    <location>
        <begin position="393"/>
        <end position="413"/>
    </location>
</feature>
<feature type="transmembrane region" description="Helical" evidence="7">
    <location>
        <begin position="267"/>
        <end position="290"/>
    </location>
</feature>
<feature type="transmembrane region" description="Helical" evidence="7">
    <location>
        <begin position="40"/>
        <end position="64"/>
    </location>
</feature>
<feature type="domain" description="Major facilitator superfamily (MFS) profile" evidence="8">
    <location>
        <begin position="41"/>
        <end position="489"/>
    </location>
</feature>
<sequence length="489" mass="54293">MAADDIRDDEKVDAAGAPAAQLADLSKEDDARIRRRVDMFILPVMMISYMFQFLDKLSLAFASIMTLNQDIGLHGTDYNWASSIYYFGYLVASYPAGALMVRLPLGKTIAASVLIWGVILILTPAVFNTAGLLANRFFLGAAEAAVGPGLGLVVSMWYKRSEQPLRHGTWFFGNMIAGMFGNLVAYGIGHITSIPAWKALFAIFGGATVLWAVGMFWLLPDLPQTAWFLSAEDRNKAVARTKTNMTGIKNDEIKWYQVKEAMLDPQMWLLCVIMLAGTIANGGVANFGPIILKGLGFNTFQALLLNSGVYLYQACVLTIVAVGSTYLRNTRTIFYALIYAVSLVGVLMVQHVPTEQRWVRFVGYTLNLTFSSSIALSLSLVSGNIAGFTKKVTVNMMTFVAYCVGNIIGPHLFFEREKPAYPSGFIAILVSYCVATSCCILLRVHLIWQNRRRDRMQQEQGRTENLTTAEDAQFLDLTDKEMINFRYVY</sequence>
<dbReference type="EMBL" id="CDHN01000006">
    <property type="protein sequence ID" value="CEJ94276.1"/>
    <property type="molecule type" value="Genomic_DNA"/>
</dbReference>
<evidence type="ECO:0000313" key="10">
    <source>
        <dbReference type="Proteomes" id="UP000039046"/>
    </source>
</evidence>
<evidence type="ECO:0000259" key="8">
    <source>
        <dbReference type="PROSITE" id="PS50850"/>
    </source>
</evidence>
<gene>
    <name evidence="9" type="ORF">VHEMI09817</name>
</gene>